<dbReference type="NCBIfam" id="TIGR01444">
    <property type="entry name" value="fkbM_fam"/>
    <property type="match status" value="1"/>
</dbReference>
<accession>A0A0X8X7F9</accession>
<keyword evidence="2" id="KW-0808">Transferase</keyword>
<dbReference type="GO" id="GO:0008168">
    <property type="term" value="F:methyltransferase activity"/>
    <property type="evidence" value="ECO:0007669"/>
    <property type="project" value="UniProtKB-KW"/>
</dbReference>
<dbReference type="InterPro" id="IPR052514">
    <property type="entry name" value="SAM-dependent_MTase"/>
</dbReference>
<reference evidence="2" key="1">
    <citation type="submission" date="2016-02" db="EMBL/GenBank/DDBJ databases">
        <title>Halorhodospira halochloris DSM-1059 complete genome, version 2.</title>
        <authorList>
            <person name="Tsukatani Y."/>
        </authorList>
    </citation>
    <scope>NUCLEOTIDE SEQUENCE</scope>
    <source>
        <strain evidence="2">DSM 1059</strain>
    </source>
</reference>
<protein>
    <submittedName>
        <fullName evidence="2">Methyltransferase</fullName>
    </submittedName>
</protein>
<dbReference type="SUPFAM" id="SSF53335">
    <property type="entry name" value="S-adenosyl-L-methionine-dependent methyltransferases"/>
    <property type="match status" value="1"/>
</dbReference>
<dbReference type="GO" id="GO:0032259">
    <property type="term" value="P:methylation"/>
    <property type="evidence" value="ECO:0007669"/>
    <property type="project" value="UniProtKB-KW"/>
</dbReference>
<dbReference type="EMBL" id="AP017372">
    <property type="protein sequence ID" value="BAU57022.1"/>
    <property type="molecule type" value="Genomic_DNA"/>
</dbReference>
<evidence type="ECO:0000259" key="1">
    <source>
        <dbReference type="Pfam" id="PF05050"/>
    </source>
</evidence>
<dbReference type="PANTHER" id="PTHR34203">
    <property type="entry name" value="METHYLTRANSFERASE, FKBM FAMILY PROTEIN"/>
    <property type="match status" value="1"/>
</dbReference>
<dbReference type="CDD" id="cd02440">
    <property type="entry name" value="AdoMet_MTases"/>
    <property type="match status" value="1"/>
</dbReference>
<dbReference type="InterPro" id="IPR029063">
    <property type="entry name" value="SAM-dependent_MTases_sf"/>
</dbReference>
<feature type="domain" description="Methyltransferase FkbM" evidence="1">
    <location>
        <begin position="101"/>
        <end position="263"/>
    </location>
</feature>
<evidence type="ECO:0000313" key="2">
    <source>
        <dbReference type="EMBL" id="BAU57022.1"/>
    </source>
</evidence>
<keyword evidence="2" id="KW-0489">Methyltransferase</keyword>
<dbReference type="KEGG" id="hhk:HH1059_03420"/>
<dbReference type="OrthoDB" id="5797260at2"/>
<dbReference type="Proteomes" id="UP000218890">
    <property type="component" value="Chromosome"/>
</dbReference>
<dbReference type="PANTHER" id="PTHR34203:SF15">
    <property type="entry name" value="SLL1173 PROTEIN"/>
    <property type="match status" value="1"/>
</dbReference>
<dbReference type="RefSeq" id="WP_096407567.1">
    <property type="nucleotide sequence ID" value="NZ_AP017372.2"/>
</dbReference>
<evidence type="ECO:0000313" key="3">
    <source>
        <dbReference type="Proteomes" id="UP000218890"/>
    </source>
</evidence>
<organism evidence="2 3">
    <name type="scientific">Halorhodospira halochloris</name>
    <name type="common">Ectothiorhodospira halochloris</name>
    <dbReference type="NCBI Taxonomy" id="1052"/>
    <lineage>
        <taxon>Bacteria</taxon>
        <taxon>Pseudomonadati</taxon>
        <taxon>Pseudomonadota</taxon>
        <taxon>Gammaproteobacteria</taxon>
        <taxon>Chromatiales</taxon>
        <taxon>Ectothiorhodospiraceae</taxon>
        <taxon>Halorhodospira</taxon>
    </lineage>
</organism>
<proteinExistence type="predicted"/>
<keyword evidence="3" id="KW-1185">Reference proteome</keyword>
<sequence>MASILSRLRDLTPRIRASKSLRKRLDKLKLRRLKRLSDPDNNVYCTIHGSKMRLNIDPHSQHKIEHELAIHKTREHSSTVYFQNRIKEIDSNFSQPPLVLDIGANIGYYSLISANSLRGDSTILAIEAEQSNIERLEYNIALNKYTNITPIHCGIGESNKLGKLSLGKTSNTHNFTSSDNTERSYEEVWITTVDDLINKHRKNTHTPIIVRMDIEGYEGYAFRGMQKLLASGAYCFIFFELHKQASPFFQEIKDALQSSGFQLEAIEHKKGNSSLIHNTDIGIITSLTQHAHLFLCRPQQTKSNHD</sequence>
<dbReference type="AlphaFoldDB" id="A0A0X8X7F9"/>
<dbReference type="InterPro" id="IPR006342">
    <property type="entry name" value="FkbM_mtfrase"/>
</dbReference>
<dbReference type="Gene3D" id="3.40.50.150">
    <property type="entry name" value="Vaccinia Virus protein VP39"/>
    <property type="match status" value="1"/>
</dbReference>
<dbReference type="Pfam" id="PF05050">
    <property type="entry name" value="Methyltransf_21"/>
    <property type="match status" value="1"/>
</dbReference>
<name>A0A0X8X7F9_HALHR</name>
<gene>
    <name evidence="2" type="ORF">HH1059_03420</name>
</gene>